<dbReference type="AlphaFoldDB" id="A0A0K2T3Y0"/>
<reference evidence="1" key="1">
    <citation type="submission" date="2014-05" db="EMBL/GenBank/DDBJ databases">
        <authorList>
            <person name="Chronopoulou M."/>
        </authorList>
    </citation>
    <scope>NUCLEOTIDE SEQUENCE</scope>
    <source>
        <tissue evidence="1">Whole organism</tissue>
    </source>
</reference>
<protein>
    <submittedName>
        <fullName evidence="1">Uncharacterized protein</fullName>
    </submittedName>
</protein>
<sequence>MYCTDCWAREEDFDVVENRKCTHYKFIKGQNYYYYDINTYLLFRKSIMDSHNDDKLCG</sequence>
<dbReference type="EMBL" id="HACA01002936">
    <property type="protein sequence ID" value="CDW20297.1"/>
    <property type="molecule type" value="Transcribed_RNA"/>
</dbReference>
<name>A0A0K2T3Y0_LEPSM</name>
<accession>A0A0K2T3Y0</accession>
<proteinExistence type="predicted"/>
<organism evidence="1">
    <name type="scientific">Lepeophtheirus salmonis</name>
    <name type="common">Salmon louse</name>
    <name type="synonym">Caligus salmonis</name>
    <dbReference type="NCBI Taxonomy" id="72036"/>
    <lineage>
        <taxon>Eukaryota</taxon>
        <taxon>Metazoa</taxon>
        <taxon>Ecdysozoa</taxon>
        <taxon>Arthropoda</taxon>
        <taxon>Crustacea</taxon>
        <taxon>Multicrustacea</taxon>
        <taxon>Hexanauplia</taxon>
        <taxon>Copepoda</taxon>
        <taxon>Siphonostomatoida</taxon>
        <taxon>Caligidae</taxon>
        <taxon>Lepeophtheirus</taxon>
    </lineage>
</organism>
<evidence type="ECO:0000313" key="1">
    <source>
        <dbReference type="EMBL" id="CDW20297.1"/>
    </source>
</evidence>